<evidence type="ECO:0000313" key="2">
    <source>
        <dbReference type="EMBL" id="OAQ91503.1"/>
    </source>
</evidence>
<protein>
    <submittedName>
        <fullName evidence="2">Uncharacterized protein</fullName>
    </submittedName>
</protein>
<organism evidence="2 3">
    <name type="scientific">Purpureocillium lilacinum</name>
    <name type="common">Paecilomyces lilacinus</name>
    <dbReference type="NCBI Taxonomy" id="33203"/>
    <lineage>
        <taxon>Eukaryota</taxon>
        <taxon>Fungi</taxon>
        <taxon>Dikarya</taxon>
        <taxon>Ascomycota</taxon>
        <taxon>Pezizomycotina</taxon>
        <taxon>Sordariomycetes</taxon>
        <taxon>Hypocreomycetidae</taxon>
        <taxon>Hypocreales</taxon>
        <taxon>Ophiocordycipitaceae</taxon>
        <taxon>Purpureocillium</taxon>
    </lineage>
</organism>
<reference evidence="2 3" key="1">
    <citation type="submission" date="2016-02" db="EMBL/GenBank/DDBJ databases">
        <title>Biosynthesis of antibiotic leucinostatins and their inhibition on Phytophthora in bio-control Purpureocillium lilacinum.</title>
        <authorList>
            <person name="Wang G."/>
            <person name="Liu Z."/>
            <person name="Lin R."/>
            <person name="Li E."/>
            <person name="Mao Z."/>
            <person name="Ling J."/>
            <person name="Yin W."/>
            <person name="Xie B."/>
        </authorList>
    </citation>
    <scope>NUCLEOTIDE SEQUENCE [LARGE SCALE GENOMIC DNA]</scope>
    <source>
        <strain evidence="2">PLFJ-1</strain>
    </source>
</reference>
<proteinExistence type="predicted"/>
<dbReference type="EMBL" id="LSBI01000003">
    <property type="protein sequence ID" value="OAQ91503.1"/>
    <property type="molecule type" value="Genomic_DNA"/>
</dbReference>
<evidence type="ECO:0000313" key="3">
    <source>
        <dbReference type="Proteomes" id="UP000078340"/>
    </source>
</evidence>
<dbReference type="Proteomes" id="UP000078340">
    <property type="component" value="Unassembled WGS sequence"/>
</dbReference>
<evidence type="ECO:0000256" key="1">
    <source>
        <dbReference type="SAM" id="MobiDB-lite"/>
    </source>
</evidence>
<sequence length="80" mass="8078">MGCPVCTASSQVGAPDCQQVLLAGAIGRGTCSHQKVAPTAPRGSGMEVRPATARVRVQRGRPAPDAGGLGFAARGSLHLR</sequence>
<name>A0A179HQ82_PURLI</name>
<dbReference type="AlphaFoldDB" id="A0A179HQ82"/>
<comment type="caution">
    <text evidence="2">The sequence shown here is derived from an EMBL/GenBank/DDBJ whole genome shotgun (WGS) entry which is preliminary data.</text>
</comment>
<gene>
    <name evidence="2" type="ORF">VFPFJ_03243</name>
</gene>
<feature type="region of interest" description="Disordered" evidence="1">
    <location>
        <begin position="60"/>
        <end position="80"/>
    </location>
</feature>
<accession>A0A179HQ82</accession>